<sequence length="893" mass="93917">MSEHRRKPPQPQGGGRAAARRGASGAPSGRRAAPRGSTGSPSDSYGAPSSSGSYGNAGEESQWGGRAEARRSAQRSTGSRRRAPDGGGRGGAGGGGGRRGGGGPGGPNGPGRGRGRPEKKRFIDYPRSGKYGLARFVPSWKQVVGTCFGFMLLGIGAFGIGLLIVSVPVEAEAAQAQSNVFYWDDGTQMAATGGQQNRQIVDLADIPKSMRRAIISAENASFYDDSGVDPMGIARAMFNMAKGGETQGGSTITQQYVKNAMLDDQSQSISRKAKELFISVKVGATVDKDDILQGYLNTAYFGRNAYGIQAAANAYFGVEAKKLTEEQSIFLASVLKGPNLYNPDGGIGQNATQQLNTERAKGRWKWIADREVEVGNMTQAKRDSLKGFPKIKKQKSALSGQTGYLVDIAKDYVTKKSKISPEDLEKGGYKVYTTFNKKKVGELEKAVKATEKSFLDPKHRSKDKYVQFGAGSVEPDTGKIVALYGGAGYDKDHYTNNANTAGVPVGSTWKPIVLASAMEYGTYKSDGDGISPLSRYNGNDLAIIKDRNGDPIRAADGTPFRQKNEGTKAWGNVTLRKAMEQSINTPFVQLGIDVGLDKTREMAKKMGILESSFDQGNLRNASFSLGTSTPSAIRMADAYGSFATSGQHTDPYSVTKVVDKAGTELSGFDEPKPTRAMDASVADNVTDVLQNVVKNGTGKKVADIGFPVAGKTGTTDKNKSAWFVGYTPELSTAVTLFRTDPRSNGKELLSMNGTGGVESIHGGDIPAQIWKDYMAAALKGVDHGDFPEPEKIGTIVGNTPSPTPTPSATPTPTETESATPSPSKTPPGHASPTPSETCNQWDWNCNNDGGATGGTDTGGTTDGGVTSSPSASTTDGSGNSRGNGNGGLFGGTG</sequence>
<keyword evidence="1" id="KW-0808">Transferase</keyword>
<organism evidence="1 2">
    <name type="scientific">Streptomyces citrinus</name>
    <dbReference type="NCBI Taxonomy" id="3118173"/>
    <lineage>
        <taxon>Bacteria</taxon>
        <taxon>Bacillati</taxon>
        <taxon>Actinomycetota</taxon>
        <taxon>Actinomycetes</taxon>
        <taxon>Kitasatosporales</taxon>
        <taxon>Streptomycetaceae</taxon>
        <taxon>Streptomyces</taxon>
    </lineage>
</organism>
<accession>A0ACD5AE58</accession>
<evidence type="ECO:0000313" key="1">
    <source>
        <dbReference type="EMBL" id="WWQ65373.1"/>
    </source>
</evidence>
<protein>
    <submittedName>
        <fullName evidence="1">Transglycosylase domain-containing protein</fullName>
        <ecNumber evidence="1">2.4.-.-</ecNumber>
    </submittedName>
</protein>
<dbReference type="Proteomes" id="UP001432251">
    <property type="component" value="Chromosome"/>
</dbReference>
<name>A0ACD5AE58_9ACTN</name>
<proteinExistence type="predicted"/>
<keyword evidence="1" id="KW-0328">Glycosyltransferase</keyword>
<gene>
    <name evidence="1" type="ORF">V2W30_19970</name>
</gene>
<evidence type="ECO:0000313" key="2">
    <source>
        <dbReference type="Proteomes" id="UP001432251"/>
    </source>
</evidence>
<dbReference type="EMBL" id="CP146022">
    <property type="protein sequence ID" value="WWQ65373.1"/>
    <property type="molecule type" value="Genomic_DNA"/>
</dbReference>
<reference evidence="1" key="1">
    <citation type="journal article" date="2025" name="Int. J. Syst. Evol. Microbiol.">
        <title>Streptomyces citrinus sp. nov., with yellow diffusible pigment.</title>
        <authorList>
            <person name="He Y."/>
            <person name="Yang E."/>
            <person name="Xu J."/>
            <person name="Sun Y."/>
            <person name="Sun L."/>
        </authorList>
    </citation>
    <scope>NUCLEOTIDE SEQUENCE</scope>
    <source>
        <strain evidence="1">Q6</strain>
    </source>
</reference>
<keyword evidence="2" id="KW-1185">Reference proteome</keyword>
<dbReference type="EC" id="2.4.-.-" evidence="1"/>